<reference evidence="1 2" key="1">
    <citation type="submission" date="2018-06" db="EMBL/GenBank/DDBJ databases">
        <authorList>
            <consortium name="Pathogen Informatics"/>
            <person name="Doyle S."/>
        </authorList>
    </citation>
    <scope>NUCLEOTIDE SEQUENCE [LARGE SCALE GENOMIC DNA]</scope>
    <source>
        <strain evidence="1 2">NCTC12120</strain>
    </source>
</reference>
<accession>A0A2X2T576</accession>
<dbReference type="AlphaFoldDB" id="A0A2X2T576"/>
<gene>
    <name evidence="1" type="ORF">NCTC12120_01058</name>
</gene>
<protein>
    <submittedName>
        <fullName evidence="1">Uncharacterized protein</fullName>
    </submittedName>
</protein>
<proteinExistence type="predicted"/>
<dbReference type="EMBL" id="UAVU01000003">
    <property type="protein sequence ID" value="SQA97241.1"/>
    <property type="molecule type" value="Genomic_DNA"/>
</dbReference>
<organism evidence="1 2">
    <name type="scientific">Cedecea neteri</name>
    <dbReference type="NCBI Taxonomy" id="158822"/>
    <lineage>
        <taxon>Bacteria</taxon>
        <taxon>Pseudomonadati</taxon>
        <taxon>Pseudomonadota</taxon>
        <taxon>Gammaproteobacteria</taxon>
        <taxon>Enterobacterales</taxon>
        <taxon>Enterobacteriaceae</taxon>
        <taxon>Cedecea</taxon>
    </lineage>
</organism>
<evidence type="ECO:0000313" key="2">
    <source>
        <dbReference type="Proteomes" id="UP000251197"/>
    </source>
</evidence>
<sequence>MQGSNHLVFMASLLPIKMEGQTFMLHHLGKQHWREMNAMIGADTSYRTQGRVEVPFDDDDLDNVTKWITRKKEEVGGTNPLQTRIIEAMS</sequence>
<dbReference type="Proteomes" id="UP000251197">
    <property type="component" value="Unassembled WGS sequence"/>
</dbReference>
<name>A0A2X2T576_9ENTR</name>
<evidence type="ECO:0000313" key="1">
    <source>
        <dbReference type="EMBL" id="SQA97241.1"/>
    </source>
</evidence>